<sequence length="66" mass="8013">MNHGWHILFSNHRKEILNCNPNVRQLNSCKPQKILNFFRKTHRMDESEAYIQLNWMKMGKRKAKDS</sequence>
<dbReference type="Proteomes" id="UP000024404">
    <property type="component" value="Unassembled WGS sequence"/>
</dbReference>
<dbReference type="EMBL" id="CMVM020000142">
    <property type="status" value="NOT_ANNOTATED_CDS"/>
    <property type="molecule type" value="Genomic_DNA"/>
</dbReference>
<dbReference type="AlphaFoldDB" id="A0A2K6VPU3"/>
<organism evidence="1 2">
    <name type="scientific">Onchocerca volvulus</name>
    <dbReference type="NCBI Taxonomy" id="6282"/>
    <lineage>
        <taxon>Eukaryota</taxon>
        <taxon>Metazoa</taxon>
        <taxon>Ecdysozoa</taxon>
        <taxon>Nematoda</taxon>
        <taxon>Chromadorea</taxon>
        <taxon>Rhabditida</taxon>
        <taxon>Spirurina</taxon>
        <taxon>Spiruromorpha</taxon>
        <taxon>Filarioidea</taxon>
        <taxon>Onchocercidae</taxon>
        <taxon>Onchocerca</taxon>
    </lineage>
</organism>
<evidence type="ECO:0000313" key="2">
    <source>
        <dbReference type="Proteomes" id="UP000024404"/>
    </source>
</evidence>
<evidence type="ECO:0000313" key="1">
    <source>
        <dbReference type="EnsemblMetazoa" id="OVOC13407.2"/>
    </source>
</evidence>
<proteinExistence type="predicted"/>
<reference evidence="2" key="1">
    <citation type="submission" date="2013-10" db="EMBL/GenBank/DDBJ databases">
        <title>Genome sequencing of Onchocerca volvulus.</title>
        <authorList>
            <person name="Cotton J."/>
            <person name="Tsai J."/>
            <person name="Stanley E."/>
            <person name="Tracey A."/>
            <person name="Holroyd N."/>
            <person name="Lustigman S."/>
            <person name="Berriman M."/>
        </authorList>
    </citation>
    <scope>NUCLEOTIDE SEQUENCE</scope>
</reference>
<dbReference type="EnsemblMetazoa" id="OVOC13407.2">
    <property type="protein sequence ID" value="OVOC13407.2"/>
    <property type="gene ID" value="WBGene00255415"/>
</dbReference>
<protein>
    <submittedName>
        <fullName evidence="1">Uncharacterized protein</fullName>
    </submittedName>
</protein>
<reference evidence="1" key="2">
    <citation type="submission" date="2018-02" db="UniProtKB">
        <authorList>
            <consortium name="EnsemblMetazoa"/>
        </authorList>
    </citation>
    <scope>IDENTIFICATION</scope>
</reference>
<accession>A0A2K6VPU3</accession>
<name>A0A2K6VPU3_ONCVO</name>
<dbReference type="EnsemblMetazoa" id="OVOC13407.1">
    <property type="protein sequence ID" value="OVOC13407.1"/>
    <property type="gene ID" value="WBGene00255415"/>
</dbReference>
<keyword evidence="2" id="KW-1185">Reference proteome</keyword>